<keyword evidence="3" id="KW-1185">Reference proteome</keyword>
<dbReference type="SUPFAM" id="SSF46785">
    <property type="entry name" value="Winged helix' DNA-binding domain"/>
    <property type="match status" value="1"/>
</dbReference>
<evidence type="ECO:0000313" key="2">
    <source>
        <dbReference type="EMBL" id="GEP70825.1"/>
    </source>
</evidence>
<organism evidence="2 3">
    <name type="scientific">Cellulomonas soli</name>
    <dbReference type="NCBI Taxonomy" id="931535"/>
    <lineage>
        <taxon>Bacteria</taxon>
        <taxon>Bacillati</taxon>
        <taxon>Actinomycetota</taxon>
        <taxon>Actinomycetes</taxon>
        <taxon>Micrococcales</taxon>
        <taxon>Cellulomonadaceae</taxon>
        <taxon>Cellulomonas</taxon>
    </lineage>
</organism>
<name>A0A512PI01_9CELL</name>
<comment type="caution">
    <text evidence="2">The sequence shown here is derived from an EMBL/GenBank/DDBJ whole genome shotgun (WGS) entry which is preliminary data.</text>
</comment>
<dbReference type="InterPro" id="IPR036390">
    <property type="entry name" value="WH_DNA-bd_sf"/>
</dbReference>
<feature type="domain" description="Transcription regulator PadR N-terminal" evidence="1">
    <location>
        <begin position="39"/>
        <end position="81"/>
    </location>
</feature>
<dbReference type="AlphaFoldDB" id="A0A512PI01"/>
<dbReference type="Gene3D" id="1.10.10.10">
    <property type="entry name" value="Winged helix-like DNA-binding domain superfamily/Winged helix DNA-binding domain"/>
    <property type="match status" value="1"/>
</dbReference>
<dbReference type="InterPro" id="IPR036388">
    <property type="entry name" value="WH-like_DNA-bd_sf"/>
</dbReference>
<proteinExistence type="predicted"/>
<evidence type="ECO:0000313" key="3">
    <source>
        <dbReference type="Proteomes" id="UP000321798"/>
    </source>
</evidence>
<dbReference type="Pfam" id="PF03551">
    <property type="entry name" value="PadR"/>
    <property type="match status" value="1"/>
</dbReference>
<reference evidence="2 3" key="1">
    <citation type="submission" date="2019-07" db="EMBL/GenBank/DDBJ databases">
        <title>Whole genome shotgun sequence of Cellulomonas soli NBRC 109434.</title>
        <authorList>
            <person name="Hosoyama A."/>
            <person name="Uohara A."/>
            <person name="Ohji S."/>
            <person name="Ichikawa N."/>
        </authorList>
    </citation>
    <scope>NUCLEOTIDE SEQUENCE [LARGE SCALE GENOMIC DNA]</scope>
    <source>
        <strain evidence="2 3">NBRC 109434</strain>
    </source>
</reference>
<dbReference type="EMBL" id="BKAL01000016">
    <property type="protein sequence ID" value="GEP70825.1"/>
    <property type="molecule type" value="Genomic_DNA"/>
</dbReference>
<dbReference type="InterPro" id="IPR005149">
    <property type="entry name" value="Tscrpt_reg_PadR_N"/>
</dbReference>
<dbReference type="OrthoDB" id="122286at2"/>
<dbReference type="Proteomes" id="UP000321798">
    <property type="component" value="Unassembled WGS sequence"/>
</dbReference>
<evidence type="ECO:0000259" key="1">
    <source>
        <dbReference type="Pfam" id="PF03551"/>
    </source>
</evidence>
<sequence length="94" mass="10391">MGAYLRATPALLDVVAVLRDTWPGETWGLAVCEASGRPTGTVYPLLERLERHGLLSSRWEADDVARRGPRRRLYRLTGTGTAWAGSKLNGRRQG</sequence>
<dbReference type="RefSeq" id="WP_146954593.1">
    <property type="nucleotide sequence ID" value="NZ_BAABBJ010000010.1"/>
</dbReference>
<protein>
    <recommendedName>
        <fullName evidence="1">Transcription regulator PadR N-terminal domain-containing protein</fullName>
    </recommendedName>
</protein>
<gene>
    <name evidence="2" type="ORF">CSO01_35400</name>
</gene>
<accession>A0A512PI01</accession>